<keyword evidence="4 7" id="KW-0694">RNA-binding</keyword>
<accession>A0ABV4U625</accession>
<comment type="subcellular location">
    <subcellularLocation>
        <location evidence="7">Cytoplasm</location>
    </subcellularLocation>
</comment>
<evidence type="ECO:0000313" key="11">
    <source>
        <dbReference type="Proteomes" id="UP001575105"/>
    </source>
</evidence>
<keyword evidence="2 7" id="KW-0820">tRNA-binding</keyword>
<reference evidence="10 11" key="1">
    <citation type="submission" date="2024-08" db="EMBL/GenBank/DDBJ databases">
        <title>Whole-genome sequencing of halo(alkali)philic microorganisms from hypersaline lakes.</title>
        <authorList>
            <person name="Sorokin D.Y."/>
            <person name="Merkel A.Y."/>
            <person name="Messina E."/>
            <person name="Yakimov M."/>
        </authorList>
    </citation>
    <scope>NUCLEOTIDE SEQUENCE [LARGE SCALE GENOMIC DNA]</scope>
    <source>
        <strain evidence="10 11">AB-hyl4</strain>
    </source>
</reference>
<comment type="subunit">
    <text evidence="7">Monomer.</text>
</comment>
<dbReference type="InterPro" id="IPR018171">
    <property type="entry name" value="Pept_tRNA_hydro_CS"/>
</dbReference>
<dbReference type="RefSeq" id="WP_425345974.1">
    <property type="nucleotide sequence ID" value="NZ_JBGUBD010000006.1"/>
</dbReference>
<dbReference type="HAMAP" id="MF_00083">
    <property type="entry name" value="Pept_tRNA_hydro_bact"/>
    <property type="match status" value="1"/>
</dbReference>
<dbReference type="PANTHER" id="PTHR17224">
    <property type="entry name" value="PEPTIDYL-TRNA HYDROLASE"/>
    <property type="match status" value="1"/>
</dbReference>
<dbReference type="CDD" id="cd00462">
    <property type="entry name" value="PTH"/>
    <property type="match status" value="1"/>
</dbReference>
<evidence type="ECO:0000256" key="4">
    <source>
        <dbReference type="ARBA" id="ARBA00022884"/>
    </source>
</evidence>
<dbReference type="InterPro" id="IPR001328">
    <property type="entry name" value="Pept_tRNA_hydro"/>
</dbReference>
<dbReference type="PROSITE" id="PS01195">
    <property type="entry name" value="PEPT_TRNA_HYDROL_1"/>
    <property type="match status" value="1"/>
</dbReference>
<gene>
    <name evidence="7 10" type="primary">pth</name>
    <name evidence="10" type="ORF">ACERK3_12265</name>
</gene>
<feature type="binding site" evidence="7">
    <location>
        <position position="14"/>
    </location>
    <ligand>
        <name>tRNA</name>
        <dbReference type="ChEBI" id="CHEBI:17843"/>
    </ligand>
</feature>
<comment type="function">
    <text evidence="7">Catalyzes the release of premature peptidyl moieties from peptidyl-tRNA molecules trapped in stalled 50S ribosomal subunits, and thus maintains levels of free tRNAs and 50S ribosomes.</text>
</comment>
<evidence type="ECO:0000256" key="8">
    <source>
        <dbReference type="RuleBase" id="RU000673"/>
    </source>
</evidence>
<evidence type="ECO:0000256" key="2">
    <source>
        <dbReference type="ARBA" id="ARBA00022555"/>
    </source>
</evidence>
<name>A0ABV4U625_9BACT</name>
<dbReference type="PANTHER" id="PTHR17224:SF1">
    <property type="entry name" value="PEPTIDYL-TRNA HYDROLASE"/>
    <property type="match status" value="1"/>
</dbReference>
<dbReference type="Pfam" id="PF01195">
    <property type="entry name" value="Pept_tRNA_hydro"/>
    <property type="match status" value="1"/>
</dbReference>
<evidence type="ECO:0000256" key="9">
    <source>
        <dbReference type="RuleBase" id="RU004320"/>
    </source>
</evidence>
<evidence type="ECO:0000256" key="5">
    <source>
        <dbReference type="ARBA" id="ARBA00038063"/>
    </source>
</evidence>
<feature type="site" description="Stabilizes the basic form of H active site to accept a proton" evidence="7">
    <location>
        <position position="92"/>
    </location>
</feature>
<dbReference type="EMBL" id="JBGUBD010000006">
    <property type="protein sequence ID" value="MFA9479057.1"/>
    <property type="molecule type" value="Genomic_DNA"/>
</dbReference>
<keyword evidence="3 7" id="KW-0378">Hydrolase</keyword>
<feature type="active site" description="Proton acceptor" evidence="7">
    <location>
        <position position="19"/>
    </location>
</feature>
<feature type="binding site" evidence="7">
    <location>
        <position position="67"/>
    </location>
    <ligand>
        <name>tRNA</name>
        <dbReference type="ChEBI" id="CHEBI:17843"/>
    </ligand>
</feature>
<dbReference type="GO" id="GO:0004045">
    <property type="term" value="F:peptidyl-tRNA hydrolase activity"/>
    <property type="evidence" value="ECO:0007669"/>
    <property type="project" value="UniProtKB-EC"/>
</dbReference>
<dbReference type="EC" id="3.1.1.29" evidence="1 7"/>
<evidence type="ECO:0000256" key="7">
    <source>
        <dbReference type="HAMAP-Rule" id="MF_00083"/>
    </source>
</evidence>
<feature type="binding site" evidence="7">
    <location>
        <position position="113"/>
    </location>
    <ligand>
        <name>tRNA</name>
        <dbReference type="ChEBI" id="CHEBI:17843"/>
    </ligand>
</feature>
<organism evidence="10 11">
    <name type="scientific">Natronomicrosphaera hydrolytica</name>
    <dbReference type="NCBI Taxonomy" id="3242702"/>
    <lineage>
        <taxon>Bacteria</taxon>
        <taxon>Pseudomonadati</taxon>
        <taxon>Planctomycetota</taxon>
        <taxon>Phycisphaerae</taxon>
        <taxon>Phycisphaerales</taxon>
        <taxon>Phycisphaeraceae</taxon>
        <taxon>Natronomicrosphaera</taxon>
    </lineage>
</organism>
<comment type="function">
    <text evidence="7">Hydrolyzes ribosome-free peptidyl-tRNAs (with 1 or more amino acids incorporated), which drop off the ribosome during protein synthesis, or as a result of ribosome stalling.</text>
</comment>
<keyword evidence="11" id="KW-1185">Reference proteome</keyword>
<protein>
    <recommendedName>
        <fullName evidence="6 7">Peptidyl-tRNA hydrolase</fullName>
        <shortName evidence="7">Pth</shortName>
        <ecNumber evidence="1 7">3.1.1.29</ecNumber>
    </recommendedName>
</protein>
<proteinExistence type="inferred from homology"/>
<evidence type="ECO:0000313" key="10">
    <source>
        <dbReference type="EMBL" id="MFA9479057.1"/>
    </source>
</evidence>
<keyword evidence="7" id="KW-0963">Cytoplasm</keyword>
<comment type="caution">
    <text evidence="10">The sequence shown here is derived from an EMBL/GenBank/DDBJ whole genome shotgun (WGS) entry which is preliminary data.</text>
</comment>
<feature type="site" description="Discriminates between blocked and unblocked aminoacyl-tRNA" evidence="7">
    <location>
        <position position="9"/>
    </location>
</feature>
<feature type="binding site" evidence="7">
    <location>
        <position position="65"/>
    </location>
    <ligand>
        <name>tRNA</name>
        <dbReference type="ChEBI" id="CHEBI:17843"/>
    </ligand>
</feature>
<sequence>MKLIVGLGNPGPEYVATRHNVGFMVVERLARRHRINDAPRAKFHSAVVEGPVADEKCLLMLPQTYMNRSGLAVADAMRFYKLDKPDLLVVVDDVALPVGRIRLRGEGSAGGHNGLTDIEKAVNGRDYPRLRIGIDPPGRARQRDYVLGRFSPDQLDRLDPAMDKACDAIECWIRDGLEKAMSLHNASD</sequence>
<comment type="similarity">
    <text evidence="5 7 9">Belongs to the PTH family.</text>
</comment>
<evidence type="ECO:0000256" key="3">
    <source>
        <dbReference type="ARBA" id="ARBA00022801"/>
    </source>
</evidence>
<dbReference type="Gene3D" id="3.40.50.1470">
    <property type="entry name" value="Peptidyl-tRNA hydrolase"/>
    <property type="match status" value="1"/>
</dbReference>
<dbReference type="InterPro" id="IPR036416">
    <property type="entry name" value="Pept_tRNA_hydro_sf"/>
</dbReference>
<dbReference type="NCBIfam" id="TIGR00447">
    <property type="entry name" value="pth"/>
    <property type="match status" value="1"/>
</dbReference>
<comment type="catalytic activity">
    <reaction evidence="7 8">
        <text>an N-acyl-L-alpha-aminoacyl-tRNA + H2O = an N-acyl-L-amino acid + a tRNA + H(+)</text>
        <dbReference type="Rhea" id="RHEA:54448"/>
        <dbReference type="Rhea" id="RHEA-COMP:10123"/>
        <dbReference type="Rhea" id="RHEA-COMP:13883"/>
        <dbReference type="ChEBI" id="CHEBI:15377"/>
        <dbReference type="ChEBI" id="CHEBI:15378"/>
        <dbReference type="ChEBI" id="CHEBI:59874"/>
        <dbReference type="ChEBI" id="CHEBI:78442"/>
        <dbReference type="ChEBI" id="CHEBI:138191"/>
        <dbReference type="EC" id="3.1.1.29"/>
    </reaction>
</comment>
<evidence type="ECO:0000256" key="1">
    <source>
        <dbReference type="ARBA" id="ARBA00013260"/>
    </source>
</evidence>
<dbReference type="Proteomes" id="UP001575105">
    <property type="component" value="Unassembled WGS sequence"/>
</dbReference>
<evidence type="ECO:0000256" key="6">
    <source>
        <dbReference type="ARBA" id="ARBA00050038"/>
    </source>
</evidence>
<dbReference type="SUPFAM" id="SSF53178">
    <property type="entry name" value="Peptidyl-tRNA hydrolase-like"/>
    <property type="match status" value="1"/>
</dbReference>